<accession>A0AAV2RDL5</accession>
<keyword evidence="1" id="KW-0472">Membrane</keyword>
<keyword evidence="1" id="KW-1133">Transmembrane helix</keyword>
<feature type="transmembrane region" description="Helical" evidence="1">
    <location>
        <begin position="12"/>
        <end position="32"/>
    </location>
</feature>
<dbReference type="AlphaFoldDB" id="A0AAV2RDL5"/>
<dbReference type="Proteomes" id="UP001497623">
    <property type="component" value="Unassembled WGS sequence"/>
</dbReference>
<feature type="transmembrane region" description="Helical" evidence="1">
    <location>
        <begin position="130"/>
        <end position="150"/>
    </location>
</feature>
<proteinExistence type="predicted"/>
<comment type="caution">
    <text evidence="2">The sequence shown here is derived from an EMBL/GenBank/DDBJ whole genome shotgun (WGS) entry which is preliminary data.</text>
</comment>
<feature type="transmembrane region" description="Helical" evidence="1">
    <location>
        <begin position="188"/>
        <end position="215"/>
    </location>
</feature>
<gene>
    <name evidence="2" type="ORF">MNOR_LOCUS22706</name>
</gene>
<evidence type="ECO:0000313" key="3">
    <source>
        <dbReference type="Proteomes" id="UP001497623"/>
    </source>
</evidence>
<protein>
    <submittedName>
        <fullName evidence="2">Uncharacterized protein</fullName>
    </submittedName>
</protein>
<feature type="non-terminal residue" evidence="2">
    <location>
        <position position="1"/>
    </location>
</feature>
<sequence>RFWNLCDEKLKINKSILIFLAATQLLTFWSLLMDIVDAFRDDHEKDQLLNKWAKFIRLLENICESFPQTALQSYVICITVMMGKSIASLSIFPDQFPEFPYLSVCLSLVSLCYGFVSFTFSDESGLCQVFFMLLSFLSSGIRLIICAVLGGSNQLYLWLTILSAYFTSAIICFIYIKFPLTKYKAHWFLPFTCLNTTLFNTVNTSGLCINIVFIVFFAKLHNVHQLNIFSTFLTIVWYGCGVMLGINFTSLVSLIFYRLRPNIFPEVTVYGRLWNDMLFSKDNS</sequence>
<name>A0AAV2RDL5_MEGNR</name>
<dbReference type="EMBL" id="CAXKWB010019364">
    <property type="protein sequence ID" value="CAL4121844.1"/>
    <property type="molecule type" value="Genomic_DNA"/>
</dbReference>
<feature type="transmembrane region" description="Helical" evidence="1">
    <location>
        <begin position="99"/>
        <end position="118"/>
    </location>
</feature>
<feature type="transmembrane region" description="Helical" evidence="1">
    <location>
        <begin position="235"/>
        <end position="257"/>
    </location>
</feature>
<evidence type="ECO:0000256" key="1">
    <source>
        <dbReference type="SAM" id="Phobius"/>
    </source>
</evidence>
<evidence type="ECO:0000313" key="2">
    <source>
        <dbReference type="EMBL" id="CAL4121844.1"/>
    </source>
</evidence>
<feature type="transmembrane region" description="Helical" evidence="1">
    <location>
        <begin position="156"/>
        <end position="176"/>
    </location>
</feature>
<reference evidence="2 3" key="1">
    <citation type="submission" date="2024-05" db="EMBL/GenBank/DDBJ databases">
        <authorList>
            <person name="Wallberg A."/>
        </authorList>
    </citation>
    <scope>NUCLEOTIDE SEQUENCE [LARGE SCALE GENOMIC DNA]</scope>
</reference>
<keyword evidence="3" id="KW-1185">Reference proteome</keyword>
<organism evidence="2 3">
    <name type="scientific">Meganyctiphanes norvegica</name>
    <name type="common">Northern krill</name>
    <name type="synonym">Thysanopoda norvegica</name>
    <dbReference type="NCBI Taxonomy" id="48144"/>
    <lineage>
        <taxon>Eukaryota</taxon>
        <taxon>Metazoa</taxon>
        <taxon>Ecdysozoa</taxon>
        <taxon>Arthropoda</taxon>
        <taxon>Crustacea</taxon>
        <taxon>Multicrustacea</taxon>
        <taxon>Malacostraca</taxon>
        <taxon>Eumalacostraca</taxon>
        <taxon>Eucarida</taxon>
        <taxon>Euphausiacea</taxon>
        <taxon>Euphausiidae</taxon>
        <taxon>Meganyctiphanes</taxon>
    </lineage>
</organism>
<keyword evidence="1" id="KW-0812">Transmembrane</keyword>